<proteinExistence type="predicted"/>
<keyword evidence="3" id="KW-1185">Reference proteome</keyword>
<dbReference type="EMBL" id="ATLV01024018">
    <property type="status" value="NOT_ANNOTATED_CDS"/>
    <property type="molecule type" value="Genomic_DNA"/>
</dbReference>
<dbReference type="EMBL" id="KE525348">
    <property type="protein sequence ID" value="KFB50339.1"/>
    <property type="molecule type" value="Genomic_DNA"/>
</dbReference>
<accession>A0A084WJE5</accession>
<name>A0A084WJE5_ANOSI</name>
<organism evidence="1">
    <name type="scientific">Anopheles sinensis</name>
    <name type="common">Mosquito</name>
    <dbReference type="NCBI Taxonomy" id="74873"/>
    <lineage>
        <taxon>Eukaryota</taxon>
        <taxon>Metazoa</taxon>
        <taxon>Ecdysozoa</taxon>
        <taxon>Arthropoda</taxon>
        <taxon>Hexapoda</taxon>
        <taxon>Insecta</taxon>
        <taxon>Pterygota</taxon>
        <taxon>Neoptera</taxon>
        <taxon>Endopterygota</taxon>
        <taxon>Diptera</taxon>
        <taxon>Nematocera</taxon>
        <taxon>Culicoidea</taxon>
        <taxon>Culicidae</taxon>
        <taxon>Anophelinae</taxon>
        <taxon>Anopheles</taxon>
    </lineage>
</organism>
<dbReference type="Proteomes" id="UP000030765">
    <property type="component" value="Unassembled WGS sequence"/>
</dbReference>
<dbReference type="VEuPathDB" id="VectorBase:ASIC018609"/>
<dbReference type="EnsemblMetazoa" id="ASIC018609-RA">
    <property type="protein sequence ID" value="ASIC018609-PA"/>
    <property type="gene ID" value="ASIC018609"/>
</dbReference>
<dbReference type="AlphaFoldDB" id="A0A084WJE5"/>
<gene>
    <name evidence="1" type="ORF">ZHAS_00018609</name>
</gene>
<evidence type="ECO:0000313" key="3">
    <source>
        <dbReference type="Proteomes" id="UP000030765"/>
    </source>
</evidence>
<evidence type="ECO:0000313" key="1">
    <source>
        <dbReference type="EMBL" id="KFB50339.1"/>
    </source>
</evidence>
<reference evidence="1 3" key="1">
    <citation type="journal article" date="2014" name="BMC Genomics">
        <title>Genome sequence of Anopheles sinensis provides insight into genetics basis of mosquito competence for malaria parasites.</title>
        <authorList>
            <person name="Zhou D."/>
            <person name="Zhang D."/>
            <person name="Ding G."/>
            <person name="Shi L."/>
            <person name="Hou Q."/>
            <person name="Ye Y."/>
            <person name="Xu Y."/>
            <person name="Zhou H."/>
            <person name="Xiong C."/>
            <person name="Li S."/>
            <person name="Yu J."/>
            <person name="Hong S."/>
            <person name="Yu X."/>
            <person name="Zou P."/>
            <person name="Chen C."/>
            <person name="Chang X."/>
            <person name="Wang W."/>
            <person name="Lv Y."/>
            <person name="Sun Y."/>
            <person name="Ma L."/>
            <person name="Shen B."/>
            <person name="Zhu C."/>
        </authorList>
    </citation>
    <scope>NUCLEOTIDE SEQUENCE [LARGE SCALE GENOMIC DNA]</scope>
</reference>
<protein>
    <submittedName>
        <fullName evidence="1 2">Stationary phase survival protein SurE</fullName>
    </submittedName>
</protein>
<evidence type="ECO:0000313" key="2">
    <source>
        <dbReference type="EnsemblMetazoa" id="ASIC018609-PA"/>
    </source>
</evidence>
<sequence>MWHSDFVNRFRTVACPIRAIRQGKNVVDKVPFVTSTFVPAHSTTLKVRQPGLERSYGGDSLRDRRFSEPQHLKSVPCGANALLPDRDPPRAAGHSASIRGHCCSEIVTDSTPGTSTFKQSDTKPHAFTRTTHYYLLLQLFSRGNFPTRPSCLGFFTSEKNLSIR</sequence>
<reference evidence="2" key="2">
    <citation type="submission" date="2020-05" db="UniProtKB">
        <authorList>
            <consortium name="EnsemblMetazoa"/>
        </authorList>
    </citation>
    <scope>IDENTIFICATION</scope>
</reference>